<dbReference type="Proteomes" id="UP000262882">
    <property type="component" value="Unassembled WGS sequence"/>
</dbReference>
<protein>
    <recommendedName>
        <fullName evidence="1">AbiEi antitoxin C-terminal domain-containing protein</fullName>
    </recommendedName>
</protein>
<sequence length="216" mass="23763">MADTTVGLPPKLARRRNAVLRPRDAADVYAHPRPELARLARRGALRSLASGYYMVVPQRRLGDVRWRPDLHSAALGVAIADYGLDHVALMGTSAARHHGALPRAVAVAVVAIPRQRPALDVDIGQIVFVRRRVDRLDVERFETELAVGWVTTVEQTLLDVAARPTLGGLTEQSAAEAIRALAVRADWERVAELARGQRKRRAYDTARELSGRGQHA</sequence>
<organism evidence="2 3">
    <name type="scientific">Actinomadura spongiicola</name>
    <dbReference type="NCBI Taxonomy" id="2303421"/>
    <lineage>
        <taxon>Bacteria</taxon>
        <taxon>Bacillati</taxon>
        <taxon>Actinomycetota</taxon>
        <taxon>Actinomycetes</taxon>
        <taxon>Streptosporangiales</taxon>
        <taxon>Thermomonosporaceae</taxon>
        <taxon>Actinomadura</taxon>
    </lineage>
</organism>
<keyword evidence="3" id="KW-1185">Reference proteome</keyword>
<proteinExistence type="predicted"/>
<dbReference type="EMBL" id="QVNQ01000013">
    <property type="protein sequence ID" value="RFS81429.1"/>
    <property type="molecule type" value="Genomic_DNA"/>
</dbReference>
<accession>A0A372G8G4</accession>
<dbReference type="OrthoDB" id="5055735at2"/>
<evidence type="ECO:0000313" key="3">
    <source>
        <dbReference type="Proteomes" id="UP000262882"/>
    </source>
</evidence>
<comment type="caution">
    <text evidence="2">The sequence shown here is derived from an EMBL/GenBank/DDBJ whole genome shotgun (WGS) entry which is preliminary data.</text>
</comment>
<reference evidence="2 3" key="1">
    <citation type="submission" date="2018-08" db="EMBL/GenBank/DDBJ databases">
        <title>Actinomadura spongicola sp. nov., isolated from marine sponge Leucetta chagosensis.</title>
        <authorList>
            <person name="Li L."/>
            <person name="Lin H.W."/>
        </authorList>
    </citation>
    <scope>NUCLEOTIDE SEQUENCE [LARGE SCALE GENOMIC DNA]</scope>
    <source>
        <strain evidence="2 3">LHW52907</strain>
    </source>
</reference>
<evidence type="ECO:0000313" key="2">
    <source>
        <dbReference type="EMBL" id="RFS81429.1"/>
    </source>
</evidence>
<dbReference type="InterPro" id="IPR018547">
    <property type="entry name" value="AbiEi_C"/>
</dbReference>
<gene>
    <name evidence="2" type="ORF">D0T12_31215</name>
</gene>
<name>A0A372G8G4_9ACTN</name>
<dbReference type="Pfam" id="PF09407">
    <property type="entry name" value="AbiEi_1"/>
    <property type="match status" value="1"/>
</dbReference>
<evidence type="ECO:0000259" key="1">
    <source>
        <dbReference type="Pfam" id="PF09407"/>
    </source>
</evidence>
<dbReference type="AlphaFoldDB" id="A0A372G8G4"/>
<dbReference type="RefSeq" id="WP_117404214.1">
    <property type="nucleotide sequence ID" value="NZ_QVNQ01000013.1"/>
</dbReference>
<feature type="domain" description="AbiEi antitoxin C-terminal" evidence="1">
    <location>
        <begin position="81"/>
        <end position="200"/>
    </location>
</feature>